<organism evidence="2 3">
    <name type="scientific">Symbiodinium pilosum</name>
    <name type="common">Dinoflagellate</name>
    <dbReference type="NCBI Taxonomy" id="2952"/>
    <lineage>
        <taxon>Eukaryota</taxon>
        <taxon>Sar</taxon>
        <taxon>Alveolata</taxon>
        <taxon>Dinophyceae</taxon>
        <taxon>Suessiales</taxon>
        <taxon>Symbiodiniaceae</taxon>
        <taxon>Symbiodinium</taxon>
    </lineage>
</organism>
<evidence type="ECO:0000313" key="3">
    <source>
        <dbReference type="Proteomes" id="UP000649617"/>
    </source>
</evidence>
<dbReference type="EMBL" id="CAJNIZ010003294">
    <property type="protein sequence ID" value="CAE7220864.1"/>
    <property type="molecule type" value="Genomic_DNA"/>
</dbReference>
<evidence type="ECO:0000256" key="1">
    <source>
        <dbReference type="SAM" id="MobiDB-lite"/>
    </source>
</evidence>
<name>A0A812K549_SYMPI</name>
<dbReference type="Proteomes" id="UP000649617">
    <property type="component" value="Unassembled WGS sequence"/>
</dbReference>
<comment type="caution">
    <text evidence="2">The sequence shown here is derived from an EMBL/GenBank/DDBJ whole genome shotgun (WGS) entry which is preliminary data.</text>
</comment>
<reference evidence="2" key="1">
    <citation type="submission" date="2021-02" db="EMBL/GenBank/DDBJ databases">
        <authorList>
            <person name="Dougan E. K."/>
            <person name="Rhodes N."/>
            <person name="Thang M."/>
            <person name="Chan C."/>
        </authorList>
    </citation>
    <scope>NUCLEOTIDE SEQUENCE</scope>
</reference>
<dbReference type="AlphaFoldDB" id="A0A812K549"/>
<proteinExistence type="predicted"/>
<sequence length="162" mass="17116">MGRRAKAHIGPKGTAAKNPAAKAAAQSGATADAAAEGSVVGAGPQLPSGSSWNADLLTSFRVALEELQEVWPGIKDEEPVSIADGGAQAVFDIKQAKQALGKGINEEYRCAQNFFRSDLLFNPDPNVPIRSHAVDKISEYYYANSSDAGRALRMRCAKELVG</sequence>
<accession>A0A812K549</accession>
<protein>
    <submittedName>
        <fullName evidence="2">Uncharacterized protein</fullName>
    </submittedName>
</protein>
<dbReference type="OrthoDB" id="442804at2759"/>
<feature type="region of interest" description="Disordered" evidence="1">
    <location>
        <begin position="1"/>
        <end position="33"/>
    </location>
</feature>
<feature type="compositionally biased region" description="Low complexity" evidence="1">
    <location>
        <begin position="15"/>
        <end position="33"/>
    </location>
</feature>
<gene>
    <name evidence="2" type="ORF">SPIL2461_LOCUS2898</name>
</gene>
<keyword evidence="3" id="KW-1185">Reference proteome</keyword>
<evidence type="ECO:0000313" key="2">
    <source>
        <dbReference type="EMBL" id="CAE7220864.1"/>
    </source>
</evidence>